<dbReference type="AlphaFoldDB" id="A0A4R6IIN4"/>
<proteinExistence type="predicted"/>
<keyword evidence="2" id="KW-1185">Reference proteome</keyword>
<organism evidence="1 2">
    <name type="scientific">Pedobacter duraquae</name>
    <dbReference type="NCBI Taxonomy" id="425511"/>
    <lineage>
        <taxon>Bacteria</taxon>
        <taxon>Pseudomonadati</taxon>
        <taxon>Bacteroidota</taxon>
        <taxon>Sphingobacteriia</taxon>
        <taxon>Sphingobacteriales</taxon>
        <taxon>Sphingobacteriaceae</taxon>
        <taxon>Pedobacter</taxon>
    </lineage>
</organism>
<sequence>MIGLNVQLNLSFNQIIKHLVQIWQGYQVLIYQETKEAKLV</sequence>
<dbReference type="Proteomes" id="UP000295499">
    <property type="component" value="Unassembled WGS sequence"/>
</dbReference>
<comment type="caution">
    <text evidence="1">The sequence shown here is derived from an EMBL/GenBank/DDBJ whole genome shotgun (WGS) entry which is preliminary data.</text>
</comment>
<reference evidence="1 2" key="1">
    <citation type="submission" date="2019-03" db="EMBL/GenBank/DDBJ databases">
        <title>Genomic Encyclopedia of Archaeal and Bacterial Type Strains, Phase II (KMG-II): from individual species to whole genera.</title>
        <authorList>
            <person name="Goeker M."/>
        </authorList>
    </citation>
    <scope>NUCLEOTIDE SEQUENCE [LARGE SCALE GENOMIC DNA]</scope>
    <source>
        <strain evidence="1 2">DSM 19034</strain>
    </source>
</reference>
<dbReference type="EMBL" id="SNWM01000003">
    <property type="protein sequence ID" value="TDO21785.1"/>
    <property type="molecule type" value="Genomic_DNA"/>
</dbReference>
<evidence type="ECO:0000313" key="1">
    <source>
        <dbReference type="EMBL" id="TDO21785.1"/>
    </source>
</evidence>
<accession>A0A4R6IIN4</accession>
<evidence type="ECO:0000313" key="2">
    <source>
        <dbReference type="Proteomes" id="UP000295499"/>
    </source>
</evidence>
<gene>
    <name evidence="1" type="ORF">CLV32_2893</name>
</gene>
<protein>
    <submittedName>
        <fullName evidence="1">Uncharacterized protein</fullName>
    </submittedName>
</protein>
<name>A0A4R6IIN4_9SPHI</name>